<dbReference type="InterPro" id="IPR008979">
    <property type="entry name" value="Galactose-bd-like_sf"/>
</dbReference>
<proteinExistence type="predicted"/>
<dbReference type="SUPFAM" id="SSF81296">
    <property type="entry name" value="E set domains"/>
    <property type="match status" value="1"/>
</dbReference>
<dbReference type="CDD" id="cd00102">
    <property type="entry name" value="IPT"/>
    <property type="match status" value="1"/>
</dbReference>
<dbReference type="InterPro" id="IPR013783">
    <property type="entry name" value="Ig-like_fold"/>
</dbReference>
<dbReference type="InterPro" id="IPR000421">
    <property type="entry name" value="FA58C"/>
</dbReference>
<organism evidence="1 2">
    <name type="scientific">Bacteroides ovatus</name>
    <dbReference type="NCBI Taxonomy" id="28116"/>
    <lineage>
        <taxon>Bacteria</taxon>
        <taxon>Pseudomonadati</taxon>
        <taxon>Bacteroidota</taxon>
        <taxon>Bacteroidia</taxon>
        <taxon>Bacteroidales</taxon>
        <taxon>Bacteroidaceae</taxon>
        <taxon>Bacteroides</taxon>
    </lineage>
</organism>
<comment type="caution">
    <text evidence="1">The sequence shown here is derived from an EMBL/GenBank/DDBJ whole genome shotgun (WGS) entry which is preliminary data.</text>
</comment>
<dbReference type="PANTHER" id="PTHR45713">
    <property type="entry name" value="FTP DOMAIN-CONTAINING PROTEIN"/>
    <property type="match status" value="1"/>
</dbReference>
<dbReference type="PANTHER" id="PTHR45713:SF6">
    <property type="entry name" value="F5_8 TYPE C DOMAIN-CONTAINING PROTEIN"/>
    <property type="match status" value="1"/>
</dbReference>
<dbReference type="Pfam" id="PF22633">
    <property type="entry name" value="F5_F8_type_C_2"/>
    <property type="match status" value="1"/>
</dbReference>
<sequence>MKTITQFIFIILCLSDMIFTSCADGDFGANPYDPNTPITVSQLPKVLSFTPTEGKEGDVITITGVNFTTATNVAFGGKGASSFEIIDDATIEAVVSSYGGTGAVAVTNHKGTRSLEGFLFIKEIDPTENPNLALNGYATGSAAISGSISNINDDNDKSWWQAAGNDNEWVKIDLGKIYSINTVVMTWDMNAAGTDCDLMISEDDVNYTTIYSIKNWDAVSNDGINKVSFDNANARYVKLANMKNSATPYNMTLFEVEIYNTPPAENLALQKIASASSNNTAAFNAVYGNTSFMWQAEGNDDEWFKVDLGKIYTINNVVIQWDAGAYAADCEILISQDDVEYTSVYSITGWDSAATEGAQDMNFDNVDARYVKALLKNGATPWRMTIKEFEVYKQW</sequence>
<dbReference type="Gene3D" id="2.60.120.260">
    <property type="entry name" value="Galactose-binding domain-like"/>
    <property type="match status" value="2"/>
</dbReference>
<dbReference type="InterPro" id="IPR051941">
    <property type="entry name" value="BG_Antigen-Binding_Lectin"/>
</dbReference>
<reference evidence="1 2" key="1">
    <citation type="submission" date="2018-08" db="EMBL/GenBank/DDBJ databases">
        <title>A genome reference for cultivated species of the human gut microbiota.</title>
        <authorList>
            <person name="Zou Y."/>
            <person name="Xue W."/>
            <person name="Luo G."/>
        </authorList>
    </citation>
    <scope>NUCLEOTIDE SEQUENCE [LARGE SCALE GENOMIC DNA]</scope>
    <source>
        <strain evidence="1 2">AM17-48</strain>
    </source>
</reference>
<dbReference type="RefSeq" id="WP_115484859.1">
    <property type="nucleotide sequence ID" value="NZ_BAABYV010000001.1"/>
</dbReference>
<name>A0A3E5HVI5_BACOV</name>
<protein>
    <submittedName>
        <fullName evidence="1">Uncharacterized protein</fullName>
    </submittedName>
</protein>
<dbReference type="Pfam" id="PF00754">
    <property type="entry name" value="F5_F8_type_C"/>
    <property type="match status" value="1"/>
</dbReference>
<dbReference type="EMBL" id="QRJR01000053">
    <property type="protein sequence ID" value="RHH38382.1"/>
    <property type="molecule type" value="Genomic_DNA"/>
</dbReference>
<dbReference type="Proteomes" id="UP000283329">
    <property type="component" value="Unassembled WGS sequence"/>
</dbReference>
<evidence type="ECO:0000313" key="2">
    <source>
        <dbReference type="Proteomes" id="UP000283329"/>
    </source>
</evidence>
<evidence type="ECO:0000313" key="1">
    <source>
        <dbReference type="EMBL" id="RHH38382.1"/>
    </source>
</evidence>
<gene>
    <name evidence="1" type="ORF">DW206_26090</name>
</gene>
<dbReference type="InterPro" id="IPR014756">
    <property type="entry name" value="Ig_E-set"/>
</dbReference>
<accession>A0A3E5HVI5</accession>
<dbReference type="SUPFAM" id="SSF49785">
    <property type="entry name" value="Galactose-binding domain-like"/>
    <property type="match status" value="2"/>
</dbReference>
<dbReference type="Gene3D" id="2.60.40.10">
    <property type="entry name" value="Immunoglobulins"/>
    <property type="match status" value="1"/>
</dbReference>
<dbReference type="PROSITE" id="PS50022">
    <property type="entry name" value="FA58C_3"/>
    <property type="match status" value="2"/>
</dbReference>
<dbReference type="InterPro" id="IPR002909">
    <property type="entry name" value="IPT_dom"/>
</dbReference>
<dbReference type="AlphaFoldDB" id="A0A3E5HVI5"/>
<dbReference type="Pfam" id="PF01833">
    <property type="entry name" value="TIG"/>
    <property type="match status" value="1"/>
</dbReference>